<evidence type="ECO:0000313" key="1">
    <source>
        <dbReference type="EMBL" id="MFD1610856.1"/>
    </source>
</evidence>
<accession>A0ABW4HZ21</accession>
<protein>
    <submittedName>
        <fullName evidence="1">Uncharacterized protein</fullName>
    </submittedName>
</protein>
<reference evidence="2" key="1">
    <citation type="journal article" date="2019" name="Int. J. Syst. Evol. Microbiol.">
        <title>The Global Catalogue of Microorganisms (GCM) 10K type strain sequencing project: providing services to taxonomists for standard genome sequencing and annotation.</title>
        <authorList>
            <consortium name="The Broad Institute Genomics Platform"/>
            <consortium name="The Broad Institute Genome Sequencing Center for Infectious Disease"/>
            <person name="Wu L."/>
            <person name="Ma J."/>
        </authorList>
    </citation>
    <scope>NUCLEOTIDE SEQUENCE [LARGE SCALE GENOMIC DNA]</scope>
    <source>
        <strain evidence="2">CGMCC 1.16275</strain>
    </source>
</reference>
<dbReference type="RefSeq" id="WP_380886933.1">
    <property type="nucleotide sequence ID" value="NZ_JBHUDY010000001.1"/>
</dbReference>
<dbReference type="EMBL" id="JBHUDY010000001">
    <property type="protein sequence ID" value="MFD1610856.1"/>
    <property type="molecule type" value="Genomic_DNA"/>
</dbReference>
<gene>
    <name evidence="1" type="ORF">ACFSCW_03465</name>
</gene>
<evidence type="ECO:0000313" key="2">
    <source>
        <dbReference type="Proteomes" id="UP001597115"/>
    </source>
</evidence>
<sequence>MALVALAGTADAQRYTRGYVTRNGTYVAPHYSTTPNSTRWDNWSTRGNVNPYTGQVGTKNPYSSYSGYSGYSSTYSNPYSGSSDDDDPK</sequence>
<name>A0ABW4HZ21_9SPHN</name>
<comment type="caution">
    <text evidence="1">The sequence shown here is derived from an EMBL/GenBank/DDBJ whole genome shotgun (WGS) entry which is preliminary data.</text>
</comment>
<organism evidence="1 2">
    <name type="scientific">Sphingomonas tabacisoli</name>
    <dbReference type="NCBI Taxonomy" id="2249466"/>
    <lineage>
        <taxon>Bacteria</taxon>
        <taxon>Pseudomonadati</taxon>
        <taxon>Pseudomonadota</taxon>
        <taxon>Alphaproteobacteria</taxon>
        <taxon>Sphingomonadales</taxon>
        <taxon>Sphingomonadaceae</taxon>
        <taxon>Sphingomonas</taxon>
    </lineage>
</organism>
<keyword evidence="2" id="KW-1185">Reference proteome</keyword>
<proteinExistence type="predicted"/>
<dbReference type="Proteomes" id="UP001597115">
    <property type="component" value="Unassembled WGS sequence"/>
</dbReference>